<feature type="compositionally biased region" description="Acidic residues" evidence="1">
    <location>
        <begin position="452"/>
        <end position="465"/>
    </location>
</feature>
<proteinExistence type="predicted"/>
<keyword evidence="2" id="KW-0732">Signal</keyword>
<evidence type="ECO:0000256" key="2">
    <source>
        <dbReference type="SAM" id="SignalP"/>
    </source>
</evidence>
<feature type="compositionally biased region" description="Basic and acidic residues" evidence="1">
    <location>
        <begin position="380"/>
        <end position="389"/>
    </location>
</feature>
<dbReference type="Proteomes" id="UP000319852">
    <property type="component" value="Chromosome"/>
</dbReference>
<dbReference type="EMBL" id="CP036263">
    <property type="protein sequence ID" value="QDS99417.1"/>
    <property type="molecule type" value="Genomic_DNA"/>
</dbReference>
<evidence type="ECO:0000256" key="1">
    <source>
        <dbReference type="SAM" id="MobiDB-lite"/>
    </source>
</evidence>
<evidence type="ECO:0000313" key="3">
    <source>
        <dbReference type="EMBL" id="QDS99417.1"/>
    </source>
</evidence>
<organism evidence="3 4">
    <name type="scientific">Adhaeretor mobilis</name>
    <dbReference type="NCBI Taxonomy" id="1930276"/>
    <lineage>
        <taxon>Bacteria</taxon>
        <taxon>Pseudomonadati</taxon>
        <taxon>Planctomycetota</taxon>
        <taxon>Planctomycetia</taxon>
        <taxon>Pirellulales</taxon>
        <taxon>Lacipirellulaceae</taxon>
        <taxon>Adhaeretor</taxon>
    </lineage>
</organism>
<feature type="region of interest" description="Disordered" evidence="1">
    <location>
        <begin position="361"/>
        <end position="473"/>
    </location>
</feature>
<feature type="compositionally biased region" description="Acidic residues" evidence="1">
    <location>
        <begin position="391"/>
        <end position="403"/>
    </location>
</feature>
<dbReference type="OrthoDB" id="282964at2"/>
<accession>A0A517MX79</accession>
<name>A0A517MX79_9BACT</name>
<reference evidence="3 4" key="1">
    <citation type="submission" date="2019-02" db="EMBL/GenBank/DDBJ databases">
        <title>Deep-cultivation of Planctomycetes and their phenomic and genomic characterization uncovers novel biology.</title>
        <authorList>
            <person name="Wiegand S."/>
            <person name="Jogler M."/>
            <person name="Boedeker C."/>
            <person name="Pinto D."/>
            <person name="Vollmers J."/>
            <person name="Rivas-Marin E."/>
            <person name="Kohn T."/>
            <person name="Peeters S.H."/>
            <person name="Heuer A."/>
            <person name="Rast P."/>
            <person name="Oberbeckmann S."/>
            <person name="Bunk B."/>
            <person name="Jeske O."/>
            <person name="Meyerdierks A."/>
            <person name="Storesund J.E."/>
            <person name="Kallscheuer N."/>
            <person name="Luecker S."/>
            <person name="Lage O.M."/>
            <person name="Pohl T."/>
            <person name="Merkel B.J."/>
            <person name="Hornburger P."/>
            <person name="Mueller R.-W."/>
            <person name="Bruemmer F."/>
            <person name="Labrenz M."/>
            <person name="Spormann A.M."/>
            <person name="Op den Camp H."/>
            <person name="Overmann J."/>
            <person name="Amann R."/>
            <person name="Jetten M.S.M."/>
            <person name="Mascher T."/>
            <person name="Medema M.H."/>
            <person name="Devos D.P."/>
            <person name="Kaster A.-K."/>
            <person name="Ovreas L."/>
            <person name="Rohde M."/>
            <person name="Galperin M.Y."/>
            <person name="Jogler C."/>
        </authorList>
    </citation>
    <scope>NUCLEOTIDE SEQUENCE [LARGE SCALE GENOMIC DNA]</scope>
    <source>
        <strain evidence="3 4">HG15A2</strain>
    </source>
</reference>
<sequence precursor="true">MRFVNLATVFGLALFTCAFAEAQDRYAPSAGEDSGARAADLGNTSSDRPGTPRPLLSGEGTSSEDASSELGDAARRAFDTRPGERPAAPLPRRDLPTHTVEPATRQPSGDRPRNEARIAEMLIQQLSDTSVAPNLQGVSLSLADAVRDALTREAQTQRIAAYWDLSFSINSYHLATREADELRGVMRNVATPTLSMKQNEQDLEIRLAATERAMLAAQTRLQKLMGNNAHLPIPVDPPLCSSYETNYDQLFGQQISPAAKYLNDLIPVRYQQLVSEAESVGESYQQLAELSKQGPAASSAESLWQAHRVFSLGRRSFLNTVYDYNQDIAQYSQLARPQRLETQRLVAMHIGTAGEAFSGADTSVIPATAEEPIPRGRTFQRRESRRPIGDEAPEEEGNAEESLPEQVPAEIANPKEPLEEAGAAPAETSKPSTETVEAEKSELGNAEPEAAVSEDTEANDEEEISVQDLFGAE</sequence>
<keyword evidence="4" id="KW-1185">Reference proteome</keyword>
<evidence type="ECO:0000313" key="4">
    <source>
        <dbReference type="Proteomes" id="UP000319852"/>
    </source>
</evidence>
<dbReference type="RefSeq" id="WP_145060643.1">
    <property type="nucleotide sequence ID" value="NZ_CP036263.1"/>
</dbReference>
<protein>
    <submittedName>
        <fullName evidence="3">Uncharacterized protein</fullName>
    </submittedName>
</protein>
<feature type="chain" id="PRO_5021761778" evidence="2">
    <location>
        <begin position="21"/>
        <end position="473"/>
    </location>
</feature>
<gene>
    <name evidence="3" type="ORF">HG15A2_27400</name>
</gene>
<dbReference type="KEGG" id="amob:HG15A2_27400"/>
<feature type="region of interest" description="Disordered" evidence="1">
    <location>
        <begin position="28"/>
        <end position="114"/>
    </location>
</feature>
<feature type="compositionally biased region" description="Basic and acidic residues" evidence="1">
    <location>
        <begin position="72"/>
        <end position="84"/>
    </location>
</feature>
<feature type="signal peptide" evidence="2">
    <location>
        <begin position="1"/>
        <end position="20"/>
    </location>
</feature>
<dbReference type="AlphaFoldDB" id="A0A517MX79"/>